<gene>
    <name evidence="2" type="ORF">FCALED_LOCUS15474</name>
</gene>
<evidence type="ECO:0000313" key="2">
    <source>
        <dbReference type="EMBL" id="CAG8738623.1"/>
    </source>
</evidence>
<dbReference type="OrthoDB" id="410701at2759"/>
<dbReference type="GO" id="GO:0016829">
    <property type="term" value="F:lyase activity"/>
    <property type="evidence" value="ECO:0007669"/>
    <property type="project" value="UniProtKB-KW"/>
</dbReference>
<evidence type="ECO:0000256" key="1">
    <source>
        <dbReference type="ARBA" id="ARBA00023239"/>
    </source>
</evidence>
<dbReference type="Pfam" id="PF00378">
    <property type="entry name" value="ECH_1"/>
    <property type="match status" value="1"/>
</dbReference>
<dbReference type="GO" id="GO:0006635">
    <property type="term" value="P:fatty acid beta-oxidation"/>
    <property type="evidence" value="ECO:0007669"/>
    <property type="project" value="TreeGrafter"/>
</dbReference>
<reference evidence="2" key="1">
    <citation type="submission" date="2021-06" db="EMBL/GenBank/DDBJ databases">
        <authorList>
            <person name="Kallberg Y."/>
            <person name="Tangrot J."/>
            <person name="Rosling A."/>
        </authorList>
    </citation>
    <scope>NUCLEOTIDE SEQUENCE</scope>
    <source>
        <strain evidence="2">UK204</strain>
    </source>
</reference>
<evidence type="ECO:0000313" key="3">
    <source>
        <dbReference type="Proteomes" id="UP000789570"/>
    </source>
</evidence>
<dbReference type="InterPro" id="IPR001753">
    <property type="entry name" value="Enoyl-CoA_hydra/iso"/>
</dbReference>
<dbReference type="PANTHER" id="PTHR11941:SF27">
    <property type="entry name" value="ETHYLMALONYL-COA DECARBOXYLASE"/>
    <property type="match status" value="1"/>
</dbReference>
<accession>A0A9N9IJN6</accession>
<dbReference type="CDD" id="cd06558">
    <property type="entry name" value="crotonase-like"/>
    <property type="match status" value="1"/>
</dbReference>
<dbReference type="SUPFAM" id="SSF52096">
    <property type="entry name" value="ClpP/crotonase"/>
    <property type="match status" value="1"/>
</dbReference>
<dbReference type="PANTHER" id="PTHR11941">
    <property type="entry name" value="ENOYL-COA HYDRATASE-RELATED"/>
    <property type="match status" value="1"/>
</dbReference>
<sequence length="154" mass="17174">MSSLLFKRAVTSFFSERFRLSPVRENLNLIREELRKFGQGSIEYNSSFSPGIGLITLHNSERHNALSGKMMAELADLVDKLEHITQGKTNSKNETDLIALILSGDENTFCSGLDLSIANDHILTTENGKKMSSLMQDTLLRFSRLPLISIAAIE</sequence>
<dbReference type="GO" id="GO:0005829">
    <property type="term" value="C:cytosol"/>
    <property type="evidence" value="ECO:0007669"/>
    <property type="project" value="TreeGrafter"/>
</dbReference>
<dbReference type="InterPro" id="IPR029045">
    <property type="entry name" value="ClpP/crotonase-like_dom_sf"/>
</dbReference>
<name>A0A9N9IJN6_9GLOM</name>
<proteinExistence type="predicted"/>
<dbReference type="Gene3D" id="3.90.226.10">
    <property type="entry name" value="2-enoyl-CoA Hydratase, Chain A, domain 1"/>
    <property type="match status" value="1"/>
</dbReference>
<keyword evidence="3" id="KW-1185">Reference proteome</keyword>
<keyword evidence="1" id="KW-0456">Lyase</keyword>
<dbReference type="Proteomes" id="UP000789570">
    <property type="component" value="Unassembled WGS sequence"/>
</dbReference>
<comment type="caution">
    <text evidence="2">The sequence shown here is derived from an EMBL/GenBank/DDBJ whole genome shotgun (WGS) entry which is preliminary data.</text>
</comment>
<dbReference type="EMBL" id="CAJVPQ010014200">
    <property type="protein sequence ID" value="CAG8738623.1"/>
    <property type="molecule type" value="Genomic_DNA"/>
</dbReference>
<dbReference type="AlphaFoldDB" id="A0A9N9IJN6"/>
<organism evidence="2 3">
    <name type="scientific">Funneliformis caledonium</name>
    <dbReference type="NCBI Taxonomy" id="1117310"/>
    <lineage>
        <taxon>Eukaryota</taxon>
        <taxon>Fungi</taxon>
        <taxon>Fungi incertae sedis</taxon>
        <taxon>Mucoromycota</taxon>
        <taxon>Glomeromycotina</taxon>
        <taxon>Glomeromycetes</taxon>
        <taxon>Glomerales</taxon>
        <taxon>Glomeraceae</taxon>
        <taxon>Funneliformis</taxon>
    </lineage>
</organism>
<protein>
    <submittedName>
        <fullName evidence="2">12277_t:CDS:1</fullName>
    </submittedName>
</protein>
<feature type="non-terminal residue" evidence="2">
    <location>
        <position position="1"/>
    </location>
</feature>